<dbReference type="RefSeq" id="WP_307274785.1">
    <property type="nucleotide sequence ID" value="NZ_JAUSVX010000006.1"/>
</dbReference>
<dbReference type="Pfam" id="PF06299">
    <property type="entry name" value="DUF1045"/>
    <property type="match status" value="1"/>
</dbReference>
<evidence type="ECO:0000313" key="2">
    <source>
        <dbReference type="Proteomes" id="UP001242480"/>
    </source>
</evidence>
<gene>
    <name evidence="1" type="ORF">QO011_003669</name>
</gene>
<dbReference type="Proteomes" id="UP001242480">
    <property type="component" value="Unassembled WGS sequence"/>
</dbReference>
<name>A0ABU0J8P3_9HYPH</name>
<dbReference type="PIRSF" id="PIRSF033328">
    <property type="entry name" value="Phest_Mll4975"/>
    <property type="match status" value="1"/>
</dbReference>
<comment type="caution">
    <text evidence="1">The sequence shown here is derived from an EMBL/GenBank/DDBJ whole genome shotgun (WGS) entry which is preliminary data.</text>
</comment>
<accession>A0ABU0J8P3</accession>
<organism evidence="1 2">
    <name type="scientific">Labrys wisconsinensis</name>
    <dbReference type="NCBI Taxonomy" id="425677"/>
    <lineage>
        <taxon>Bacteria</taxon>
        <taxon>Pseudomonadati</taxon>
        <taxon>Pseudomonadota</taxon>
        <taxon>Alphaproteobacteria</taxon>
        <taxon>Hyphomicrobiales</taxon>
        <taxon>Xanthobacteraceae</taxon>
        <taxon>Labrys</taxon>
    </lineage>
</organism>
<proteinExistence type="predicted"/>
<dbReference type="Gene3D" id="3.90.1140.10">
    <property type="entry name" value="Cyclic phosphodiesterase"/>
    <property type="match status" value="1"/>
</dbReference>
<protein>
    <recommendedName>
        <fullName evidence="3">Phosphonate metabolism protein</fullName>
    </recommendedName>
</protein>
<evidence type="ECO:0000313" key="1">
    <source>
        <dbReference type="EMBL" id="MDQ0470650.1"/>
    </source>
</evidence>
<reference evidence="1 2" key="1">
    <citation type="submission" date="2023-07" db="EMBL/GenBank/DDBJ databases">
        <title>Genomic Encyclopedia of Type Strains, Phase IV (KMG-IV): sequencing the most valuable type-strain genomes for metagenomic binning, comparative biology and taxonomic classification.</title>
        <authorList>
            <person name="Goeker M."/>
        </authorList>
    </citation>
    <scope>NUCLEOTIDE SEQUENCE [LARGE SCALE GENOMIC DNA]</scope>
    <source>
        <strain evidence="1 2">DSM 19619</strain>
    </source>
</reference>
<sequence length="232" mass="25327">MPTRYAIYYAPAPDTALWRFGSDVLGYDAATGEDVPQWVPEGFTPQAWAAATADPRKYGFHATLKAPFALAAPYGEDALLAALERFAAGRTAVDLGPCGVHEIASSQGGGFLALTPVEAPSALAALERAILEGFEPFRAPLTPEDRARRNPERLSPRQRDYLDTWGYPLVLEEFRFHMSLTGRIEDTAPAAARLQARAEAAGAAGPVRLDRLALFRQEDGQRFRVLATAWLR</sequence>
<dbReference type="EMBL" id="JAUSVX010000006">
    <property type="protein sequence ID" value="MDQ0470650.1"/>
    <property type="molecule type" value="Genomic_DNA"/>
</dbReference>
<dbReference type="InterPro" id="IPR009389">
    <property type="entry name" value="DUF1045"/>
</dbReference>
<evidence type="ECO:0008006" key="3">
    <source>
        <dbReference type="Google" id="ProtNLM"/>
    </source>
</evidence>
<keyword evidence="2" id="KW-1185">Reference proteome</keyword>